<dbReference type="EMBL" id="JBHMFC010000094">
    <property type="protein sequence ID" value="MFB9057738.1"/>
    <property type="molecule type" value="Genomic_DNA"/>
</dbReference>
<dbReference type="Proteomes" id="UP001589585">
    <property type="component" value="Unassembled WGS sequence"/>
</dbReference>
<evidence type="ECO:0000313" key="2">
    <source>
        <dbReference type="EMBL" id="MFB9057738.1"/>
    </source>
</evidence>
<organism evidence="2 3">
    <name type="scientific">Mariniflexile ostreae</name>
    <dbReference type="NCBI Taxonomy" id="1520892"/>
    <lineage>
        <taxon>Bacteria</taxon>
        <taxon>Pseudomonadati</taxon>
        <taxon>Bacteroidota</taxon>
        <taxon>Flavobacteriia</taxon>
        <taxon>Flavobacteriales</taxon>
        <taxon>Flavobacteriaceae</taxon>
        <taxon>Mariniflexile</taxon>
    </lineage>
</organism>
<dbReference type="NCBIfam" id="NF033855">
    <property type="entry name" value="tRNA_MNMC2"/>
    <property type="match status" value="1"/>
</dbReference>
<sequence>MKRELVVTADGSSSIYLPEWDEQYHSKHGAIQEAYHVFIKHGLDYFNEFCLKDSKPNLDISILEIGFGTGLNAFITMLEAEKANIHIDYCGMEAYPVSMEHVLKLNYPTALKVEHKQNLFEALHRTPWGKKHKIVKQFYLTKKQQFFSELQEKEVYHLIYFDAFGARVQPELWTEAIFEATYRALKPGGFLVTYAAKGSVRRAMQAVGFNVEKLPGPPGKREMLRALK</sequence>
<evidence type="ECO:0000259" key="1">
    <source>
        <dbReference type="Pfam" id="PF05430"/>
    </source>
</evidence>
<dbReference type="RefSeq" id="WP_379861991.1">
    <property type="nucleotide sequence ID" value="NZ_JBHMFC010000094.1"/>
</dbReference>
<dbReference type="InterPro" id="IPR047785">
    <property type="entry name" value="tRNA_MNMC2"/>
</dbReference>
<gene>
    <name evidence="2" type="primary">mnmD</name>
    <name evidence="2" type="ORF">ACFFU9_13405</name>
</gene>
<dbReference type="PANTHER" id="PTHR39963:SF1">
    <property type="entry name" value="MNMC-LIKE METHYLTRANSFERASE DOMAIN-CONTAINING PROTEIN"/>
    <property type="match status" value="1"/>
</dbReference>
<accession>A0ABV5FE58</accession>
<feature type="domain" description="MnmC-like methyltransferase" evidence="1">
    <location>
        <begin position="148"/>
        <end position="228"/>
    </location>
</feature>
<dbReference type="PANTHER" id="PTHR39963">
    <property type="entry name" value="SLL0983 PROTEIN"/>
    <property type="match status" value="1"/>
</dbReference>
<reference evidence="2 3" key="1">
    <citation type="submission" date="2024-09" db="EMBL/GenBank/DDBJ databases">
        <authorList>
            <person name="Sun Q."/>
            <person name="Mori K."/>
        </authorList>
    </citation>
    <scope>NUCLEOTIDE SEQUENCE [LARGE SCALE GENOMIC DNA]</scope>
    <source>
        <strain evidence="2 3">CECT 8622</strain>
    </source>
</reference>
<dbReference type="SUPFAM" id="SSF53335">
    <property type="entry name" value="S-adenosyl-L-methionine-dependent methyltransferases"/>
    <property type="match status" value="1"/>
</dbReference>
<evidence type="ECO:0000313" key="3">
    <source>
        <dbReference type="Proteomes" id="UP001589585"/>
    </source>
</evidence>
<name>A0ABV5FE58_9FLAO</name>
<dbReference type="Pfam" id="PF05430">
    <property type="entry name" value="Methyltransf_30"/>
    <property type="match status" value="1"/>
</dbReference>
<comment type="caution">
    <text evidence="2">The sequence shown here is derived from an EMBL/GenBank/DDBJ whole genome shotgun (WGS) entry which is preliminary data.</text>
</comment>
<protein>
    <submittedName>
        <fullName evidence="2">tRNA (5-methylaminomethyl-2-thiouridine)(34)-methyltransferase MnmD</fullName>
    </submittedName>
</protein>
<dbReference type="InterPro" id="IPR008471">
    <property type="entry name" value="MnmC-like_methylTransf"/>
</dbReference>
<dbReference type="Gene3D" id="3.40.50.150">
    <property type="entry name" value="Vaccinia Virus protein VP39"/>
    <property type="match status" value="1"/>
</dbReference>
<keyword evidence="3" id="KW-1185">Reference proteome</keyword>
<proteinExistence type="predicted"/>
<dbReference type="InterPro" id="IPR029063">
    <property type="entry name" value="SAM-dependent_MTases_sf"/>
</dbReference>